<evidence type="ECO:0000313" key="2">
    <source>
        <dbReference type="EMBL" id="KAH6689040.1"/>
    </source>
</evidence>
<feature type="domain" description="Rhodanese" evidence="1">
    <location>
        <begin position="79"/>
        <end position="179"/>
    </location>
</feature>
<dbReference type="SUPFAM" id="SSF52821">
    <property type="entry name" value="Rhodanese/Cell cycle control phosphatase"/>
    <property type="match status" value="1"/>
</dbReference>
<protein>
    <recommendedName>
        <fullName evidence="1">Rhodanese domain-containing protein</fullName>
    </recommendedName>
</protein>
<organism evidence="2 3">
    <name type="scientific">Plectosphaerella plurivora</name>
    <dbReference type="NCBI Taxonomy" id="936078"/>
    <lineage>
        <taxon>Eukaryota</taxon>
        <taxon>Fungi</taxon>
        <taxon>Dikarya</taxon>
        <taxon>Ascomycota</taxon>
        <taxon>Pezizomycotina</taxon>
        <taxon>Sordariomycetes</taxon>
        <taxon>Hypocreomycetidae</taxon>
        <taxon>Glomerellales</taxon>
        <taxon>Plectosphaerellaceae</taxon>
        <taxon>Plectosphaerella</taxon>
    </lineage>
</organism>
<dbReference type="Proteomes" id="UP000770015">
    <property type="component" value="Unassembled WGS sequence"/>
</dbReference>
<evidence type="ECO:0000313" key="3">
    <source>
        <dbReference type="Proteomes" id="UP000770015"/>
    </source>
</evidence>
<dbReference type="PANTHER" id="PTHR10828">
    <property type="entry name" value="M-PHASE INDUCER PHOSPHATASE DUAL SPECIFICITY PHOSPHATASE CDC25"/>
    <property type="match status" value="1"/>
</dbReference>
<dbReference type="GO" id="GO:0005737">
    <property type="term" value="C:cytoplasm"/>
    <property type="evidence" value="ECO:0007669"/>
    <property type="project" value="TreeGrafter"/>
</dbReference>
<dbReference type="AlphaFoldDB" id="A0A9P8VDL9"/>
<accession>A0A9P8VDL9</accession>
<dbReference type="PROSITE" id="PS50206">
    <property type="entry name" value="RHODANESE_3"/>
    <property type="match status" value="1"/>
</dbReference>
<keyword evidence="3" id="KW-1185">Reference proteome</keyword>
<sequence>MFPRFLVIPRLHGTPTSHFFPLELTTTPLGTIRRIPDMETTTPWHAAYPQPRNAQPDSLTSAQVLDLLRHRAADDTKAKENRCVLVDLRRNDHQGGAIRGSINLPAQSLHPTIPQLYDLFQAAGVQTVIWFCASSKGRGTRAAGWFHDYIQDRQNSEMKSVVLSGGIKGWVSSGEEYISFMDGYDAASWE</sequence>
<dbReference type="InterPro" id="IPR001763">
    <property type="entry name" value="Rhodanese-like_dom"/>
</dbReference>
<dbReference type="EMBL" id="JAGSXJ010000008">
    <property type="protein sequence ID" value="KAH6689040.1"/>
    <property type="molecule type" value="Genomic_DNA"/>
</dbReference>
<comment type="caution">
    <text evidence="2">The sequence shown here is derived from an EMBL/GenBank/DDBJ whole genome shotgun (WGS) entry which is preliminary data.</text>
</comment>
<dbReference type="InterPro" id="IPR036873">
    <property type="entry name" value="Rhodanese-like_dom_sf"/>
</dbReference>
<dbReference type="GO" id="GO:0004725">
    <property type="term" value="F:protein tyrosine phosphatase activity"/>
    <property type="evidence" value="ECO:0007669"/>
    <property type="project" value="TreeGrafter"/>
</dbReference>
<dbReference type="OrthoDB" id="8300214at2759"/>
<evidence type="ECO:0000259" key="1">
    <source>
        <dbReference type="PROSITE" id="PS50206"/>
    </source>
</evidence>
<dbReference type="PANTHER" id="PTHR10828:SF50">
    <property type="entry name" value="REDUCTASE (ARC2), PUTATIVE (AFU_ORTHOLOGUE AFUA_6G13400)-RELATED"/>
    <property type="match status" value="1"/>
</dbReference>
<name>A0A9P8VDL9_9PEZI</name>
<dbReference type="GO" id="GO:0005634">
    <property type="term" value="C:nucleus"/>
    <property type="evidence" value="ECO:0007669"/>
    <property type="project" value="TreeGrafter"/>
</dbReference>
<gene>
    <name evidence="2" type="ORF">F5X68DRAFT_204843</name>
</gene>
<proteinExistence type="predicted"/>
<dbReference type="Pfam" id="PF00581">
    <property type="entry name" value="Rhodanese"/>
    <property type="match status" value="1"/>
</dbReference>
<dbReference type="Gene3D" id="3.40.250.10">
    <property type="entry name" value="Rhodanese-like domain"/>
    <property type="match status" value="1"/>
</dbReference>
<reference evidence="2" key="1">
    <citation type="journal article" date="2021" name="Nat. Commun.">
        <title>Genetic determinants of endophytism in the Arabidopsis root mycobiome.</title>
        <authorList>
            <person name="Mesny F."/>
            <person name="Miyauchi S."/>
            <person name="Thiergart T."/>
            <person name="Pickel B."/>
            <person name="Atanasova L."/>
            <person name="Karlsson M."/>
            <person name="Huettel B."/>
            <person name="Barry K.W."/>
            <person name="Haridas S."/>
            <person name="Chen C."/>
            <person name="Bauer D."/>
            <person name="Andreopoulos W."/>
            <person name="Pangilinan J."/>
            <person name="LaButti K."/>
            <person name="Riley R."/>
            <person name="Lipzen A."/>
            <person name="Clum A."/>
            <person name="Drula E."/>
            <person name="Henrissat B."/>
            <person name="Kohler A."/>
            <person name="Grigoriev I.V."/>
            <person name="Martin F.M."/>
            <person name="Hacquard S."/>
        </authorList>
    </citation>
    <scope>NUCLEOTIDE SEQUENCE</scope>
    <source>
        <strain evidence="2">MPI-SDFR-AT-0117</strain>
    </source>
</reference>